<dbReference type="PANTHER" id="PTHR23519:SF1">
    <property type="entry name" value="AUTOPHAGY-RELATED PROTEIN 22"/>
    <property type="match status" value="1"/>
</dbReference>
<feature type="domain" description="Chitin-binding type-1" evidence="11">
    <location>
        <begin position="812"/>
        <end position="852"/>
    </location>
</feature>
<dbReference type="CDD" id="cd00035">
    <property type="entry name" value="ChtBD1"/>
    <property type="match status" value="1"/>
</dbReference>
<evidence type="ECO:0000256" key="2">
    <source>
        <dbReference type="ARBA" id="ARBA00006978"/>
    </source>
</evidence>
<name>A0A2P6N6W4_9EUKA</name>
<feature type="transmembrane region" description="Helical" evidence="10">
    <location>
        <begin position="473"/>
        <end position="496"/>
    </location>
</feature>
<comment type="subcellular location">
    <subcellularLocation>
        <location evidence="1">Endomembrane system</location>
        <topology evidence="1">Multi-pass membrane protein</topology>
    </subcellularLocation>
</comment>
<feature type="compositionally biased region" description="Gly residues" evidence="9">
    <location>
        <begin position="869"/>
        <end position="888"/>
    </location>
</feature>
<dbReference type="SUPFAM" id="SSF51445">
    <property type="entry name" value="(Trans)glycosidases"/>
    <property type="match status" value="1"/>
</dbReference>
<organism evidence="12 13">
    <name type="scientific">Planoprotostelium fungivorum</name>
    <dbReference type="NCBI Taxonomy" id="1890364"/>
    <lineage>
        <taxon>Eukaryota</taxon>
        <taxon>Amoebozoa</taxon>
        <taxon>Evosea</taxon>
        <taxon>Variosea</taxon>
        <taxon>Cavosteliida</taxon>
        <taxon>Cavosteliaceae</taxon>
        <taxon>Planoprotostelium</taxon>
    </lineage>
</organism>
<evidence type="ECO:0000259" key="11">
    <source>
        <dbReference type="PROSITE" id="PS50941"/>
    </source>
</evidence>
<dbReference type="Pfam" id="PF00187">
    <property type="entry name" value="Chitin_bind_1"/>
    <property type="match status" value="1"/>
</dbReference>
<dbReference type="Proteomes" id="UP000241769">
    <property type="component" value="Unassembled WGS sequence"/>
</dbReference>
<keyword evidence="8" id="KW-1015">Disulfide bond</keyword>
<feature type="transmembrane region" description="Helical" evidence="10">
    <location>
        <begin position="698"/>
        <end position="717"/>
    </location>
</feature>
<dbReference type="InterPro" id="IPR001002">
    <property type="entry name" value="Chitin-bd_1"/>
</dbReference>
<comment type="caution">
    <text evidence="12">The sequence shown here is derived from an EMBL/GenBank/DDBJ whole genome shotgun (WGS) entry which is preliminary data.</text>
</comment>
<proteinExistence type="inferred from homology"/>
<feature type="transmembrane region" description="Helical" evidence="10">
    <location>
        <begin position="601"/>
        <end position="620"/>
    </location>
</feature>
<comment type="similarity">
    <text evidence="2">Belongs to the ATG22 family.</text>
</comment>
<evidence type="ECO:0000256" key="8">
    <source>
        <dbReference type="PROSITE-ProRule" id="PRU00261"/>
    </source>
</evidence>
<keyword evidence="7 10" id="KW-0472">Membrane</keyword>
<dbReference type="InterPro" id="IPR017853">
    <property type="entry name" value="GH"/>
</dbReference>
<dbReference type="SMART" id="SM00270">
    <property type="entry name" value="ChtBD1"/>
    <property type="match status" value="1"/>
</dbReference>
<dbReference type="AlphaFoldDB" id="A0A2P6N6W4"/>
<feature type="transmembrane region" description="Helical" evidence="10">
    <location>
        <begin position="245"/>
        <end position="270"/>
    </location>
</feature>
<evidence type="ECO:0000256" key="1">
    <source>
        <dbReference type="ARBA" id="ARBA00004127"/>
    </source>
</evidence>
<keyword evidence="13" id="KW-1185">Reference proteome</keyword>
<dbReference type="InterPro" id="IPR036861">
    <property type="entry name" value="Endochitinase-like_sf"/>
</dbReference>
<feature type="region of interest" description="Disordered" evidence="9">
    <location>
        <begin position="861"/>
        <end position="893"/>
    </location>
</feature>
<feature type="transmembrane region" description="Helical" evidence="10">
    <location>
        <begin position="354"/>
        <end position="381"/>
    </location>
</feature>
<dbReference type="InParanoid" id="A0A2P6N6W4"/>
<dbReference type="SUPFAM" id="SSF57016">
    <property type="entry name" value="Plant lectins/antimicrobial peptides"/>
    <property type="match status" value="1"/>
</dbReference>
<evidence type="ECO:0000313" key="12">
    <source>
        <dbReference type="EMBL" id="PRP79688.1"/>
    </source>
</evidence>
<protein>
    <submittedName>
        <fullName evidence="12">Major facilitator superfamily</fullName>
    </submittedName>
</protein>
<dbReference type="OrthoDB" id="77201at2759"/>
<dbReference type="GO" id="GO:0012505">
    <property type="term" value="C:endomembrane system"/>
    <property type="evidence" value="ECO:0007669"/>
    <property type="project" value="UniProtKB-SubCell"/>
</dbReference>
<keyword evidence="6 10" id="KW-1133">Transmembrane helix</keyword>
<feature type="compositionally biased region" description="Basic residues" evidence="9">
    <location>
        <begin position="9"/>
        <end position="21"/>
    </location>
</feature>
<evidence type="ECO:0000256" key="6">
    <source>
        <dbReference type="ARBA" id="ARBA00022989"/>
    </source>
</evidence>
<dbReference type="SUPFAM" id="SSF103473">
    <property type="entry name" value="MFS general substrate transporter"/>
    <property type="match status" value="1"/>
</dbReference>
<feature type="compositionally biased region" description="Basic and acidic residues" evidence="9">
    <location>
        <begin position="111"/>
        <end position="121"/>
    </location>
</feature>
<dbReference type="InterPro" id="IPR050495">
    <property type="entry name" value="ATG22/LtaA_families"/>
</dbReference>
<keyword evidence="3" id="KW-0813">Transport</keyword>
<dbReference type="InterPro" id="IPR036259">
    <property type="entry name" value="MFS_trans_sf"/>
</dbReference>
<evidence type="ECO:0000256" key="4">
    <source>
        <dbReference type="ARBA" id="ARBA00022669"/>
    </source>
</evidence>
<evidence type="ECO:0000256" key="5">
    <source>
        <dbReference type="ARBA" id="ARBA00022692"/>
    </source>
</evidence>
<evidence type="ECO:0000256" key="9">
    <source>
        <dbReference type="SAM" id="MobiDB-lite"/>
    </source>
</evidence>
<feature type="transmembrane region" description="Helical" evidence="10">
    <location>
        <begin position="296"/>
        <end position="321"/>
    </location>
</feature>
<evidence type="ECO:0000313" key="13">
    <source>
        <dbReference type="Proteomes" id="UP000241769"/>
    </source>
</evidence>
<feature type="transmembrane region" description="Helical" evidence="10">
    <location>
        <begin position="328"/>
        <end position="348"/>
    </location>
</feature>
<evidence type="ECO:0000256" key="3">
    <source>
        <dbReference type="ARBA" id="ARBA00022448"/>
    </source>
</evidence>
<feature type="region of interest" description="Disordered" evidence="9">
    <location>
        <begin position="1"/>
        <end position="39"/>
    </location>
</feature>
<dbReference type="Gene3D" id="3.30.60.10">
    <property type="entry name" value="Endochitinase-like"/>
    <property type="match status" value="1"/>
</dbReference>
<dbReference type="Gene3D" id="1.20.1250.20">
    <property type="entry name" value="MFS general substrate transporter like domains"/>
    <property type="match status" value="1"/>
</dbReference>
<feature type="disulfide bond" evidence="8">
    <location>
        <begin position="826"/>
        <end position="840"/>
    </location>
</feature>
<keyword evidence="4 8" id="KW-0147">Chitin-binding</keyword>
<feature type="region of interest" description="Disordered" evidence="9">
    <location>
        <begin position="93"/>
        <end position="133"/>
    </location>
</feature>
<sequence length="1217" mass="136730">MADATLNKKDKKKRSRQKRRRLEAQERDGVVPSQDDQITSAATEAGVSDATNNIIEGPQATHIPGRVFGVWKEALQVPVNLTDTLEMLREENKMDPFSSSSERIEAPNPYDEFHREGRRQDVTQQPKEPPSKQHFGLRCKKCFSLIARDHEFELRNGIIYILPSALRDHQWEGLIYKGELVYCQKMHPIGVREKRTFTNKTINKTAIHVRKTTFVENFVNNPEFQDSDIIKDKLKCPLTTKKEIYGWWIFDFASSTFVYSVLPFLIVGLLTSMADEVADEGHIYFLGFIQAEPEAFVPYCITLSVLIQTPIFVCVGAVADVGGYRRKLLIITSLASCALISVFFFIIYPVPYWLGGPLLIMCNIMVGCASIFYNSFLPLLVKNYPKVRNETDSEKKKELSERVGNRLSSVGINAGFAGGVLFLILNIMVFLIMDPQCTTGCHACTPDLADSEEFCPKSCGIGYDTRTCDHDNWAVVNLIMGALWWLGFSMFTFVWLKNRVSHPLPPGDHIMTHSAKKMWQLAKDCNKLPTATLFIFSYWVYTDGMNTLYLACMEYSIAKLKFSFTESGIFTVFINLTAVAGNFTFLFLSKKSPKFFTGKRIVVINLLLFLCMLVFVRLPFTLDMSGNTYKGQWYFISILYGFSFASIQGFSRGILARMAPPGAEGAFFSFFEFTNKLTSPLGPLIMPTVATATGDWKWGVFVISFFLVIGFFMLMFVDEDKGYNEAQNYRSSGGHERCLFDDRSCQQMASHQPPNLSKMKSTRIFCTQARLNQTTKTKEMARQYRKTEANLRPKMRPILLLACLCFIAATYAQNCGCDANDPDYPCCSQYGWCGNTADYCSPDNGCQQNCWGSSSSGGSSSSSSSGSGSSSGGSSSSGGGSSGGGTSGGDPTPPPAGSCFPLGSASFSNGVPNNRSDWWCSADETYGFLGYPLEAGCDDWSNSYDAITADMQTMKQKYGATFLRTYLPGCRSTDFYKTLVKAGRDNNMAIVPMLFWDFGQNDGLMYEAENNFLNMLSDPEVGKIAPFVIHSILFNDEVGEEGDYWVQPLKDFKQKLAQFGIPLAITDDWDRTNPAVYKNQNNGDWLNDFGKQINDIEDLTHNHIQPYYHPEAGNARDVWSYIQHEVKFMNDNNLKKPHIISQSCWPSSGGGHAYRGGDIDNTDNFIFYWKLFTDNCQYWKDNRVGWFMHAWSDNGEGPLGLLDGNNNPKFDFNPQKC</sequence>
<evidence type="ECO:0000256" key="7">
    <source>
        <dbReference type="ARBA" id="ARBA00023136"/>
    </source>
</evidence>
<feature type="transmembrane region" description="Helical" evidence="10">
    <location>
        <begin position="632"/>
        <end position="655"/>
    </location>
</feature>
<gene>
    <name evidence="12" type="ORF">PROFUN_12586</name>
</gene>
<keyword evidence="5 10" id="KW-0812">Transmembrane</keyword>
<evidence type="ECO:0000256" key="10">
    <source>
        <dbReference type="SAM" id="Phobius"/>
    </source>
</evidence>
<reference evidence="12 13" key="1">
    <citation type="journal article" date="2018" name="Genome Biol. Evol.">
        <title>Multiple Roots of Fruiting Body Formation in Amoebozoa.</title>
        <authorList>
            <person name="Hillmann F."/>
            <person name="Forbes G."/>
            <person name="Novohradska S."/>
            <person name="Ferling I."/>
            <person name="Riege K."/>
            <person name="Groth M."/>
            <person name="Westermann M."/>
            <person name="Marz M."/>
            <person name="Spaller T."/>
            <person name="Winckler T."/>
            <person name="Schaap P."/>
            <person name="Glockner G."/>
        </authorList>
    </citation>
    <scope>NUCLEOTIDE SEQUENCE [LARGE SCALE GENOMIC DNA]</scope>
    <source>
        <strain evidence="12 13">Jena</strain>
    </source>
</reference>
<comment type="caution">
    <text evidence="8">Lacks conserved residue(s) required for the propagation of feature annotation.</text>
</comment>
<dbReference type="InterPro" id="IPR024671">
    <property type="entry name" value="Atg22-like"/>
</dbReference>
<feature type="disulfide bond" evidence="8">
    <location>
        <begin position="846"/>
        <end position="850"/>
    </location>
</feature>
<dbReference type="Pfam" id="PF11700">
    <property type="entry name" value="ATG22"/>
    <property type="match status" value="2"/>
</dbReference>
<dbReference type="PROSITE" id="PS50941">
    <property type="entry name" value="CHIT_BIND_I_2"/>
    <property type="match status" value="1"/>
</dbReference>
<dbReference type="GO" id="GO:0008061">
    <property type="term" value="F:chitin binding"/>
    <property type="evidence" value="ECO:0007669"/>
    <property type="project" value="UniProtKB-UniRule"/>
</dbReference>
<feature type="transmembrane region" description="Helical" evidence="10">
    <location>
        <begin position="410"/>
        <end position="433"/>
    </location>
</feature>
<dbReference type="EMBL" id="MDYQ01000175">
    <property type="protein sequence ID" value="PRP79688.1"/>
    <property type="molecule type" value="Genomic_DNA"/>
</dbReference>
<dbReference type="PANTHER" id="PTHR23519">
    <property type="entry name" value="AUTOPHAGY-RELATED PROTEIN 22"/>
    <property type="match status" value="1"/>
</dbReference>
<feature type="transmembrane region" description="Helical" evidence="10">
    <location>
        <begin position="569"/>
        <end position="589"/>
    </location>
</feature>
<accession>A0A2P6N6W4</accession>